<proteinExistence type="inferred from homology"/>
<dbReference type="PANTHER" id="PTHR33365">
    <property type="entry name" value="YALI0B05434P"/>
    <property type="match status" value="1"/>
</dbReference>
<dbReference type="EMBL" id="KV460217">
    <property type="protein sequence ID" value="OBT98352.1"/>
    <property type="molecule type" value="Genomic_DNA"/>
</dbReference>
<dbReference type="Proteomes" id="UP000091956">
    <property type="component" value="Unassembled WGS sequence"/>
</dbReference>
<dbReference type="GeneID" id="28836421"/>
<dbReference type="AlphaFoldDB" id="A0A1B8GR91"/>
<dbReference type="OrthoDB" id="3687641at2759"/>
<sequence length="243" mass="27163">MKEVPLSSADDETEYYLASADDVRIALAKWKRRYYTLAALYIFTVLLVVAYIPMSDSLETGAVRSEAYFGNSVFSFIVDVPKEMVKFRLDEAFVNAGSGTPGNRSVWDMLFPLGAGFVEVQKPWNYGLRGGFPVPNTEVATEIYSISMFHQLYCLSILRDAFGRDRDVSENQAAENNLGHCFDYLRQAIMCTGDTTLETALVNADGDVIPGFDGWGDVHECRSYEAIFDFAAAHRVKDDTCLM</sequence>
<keyword evidence="6" id="KW-1185">Reference proteome</keyword>
<evidence type="ECO:0000256" key="1">
    <source>
        <dbReference type="ARBA" id="ARBA00004685"/>
    </source>
</evidence>
<comment type="pathway">
    <text evidence="1">Mycotoxin biosynthesis.</text>
</comment>
<comment type="similarity">
    <text evidence="3">Belongs to the ustYa family.</text>
</comment>
<dbReference type="GO" id="GO:0016491">
    <property type="term" value="F:oxidoreductase activity"/>
    <property type="evidence" value="ECO:0007669"/>
    <property type="project" value="UniProtKB-KW"/>
</dbReference>
<protein>
    <recommendedName>
        <fullName evidence="7">Oxidase ustYa</fullName>
    </recommendedName>
</protein>
<evidence type="ECO:0000313" key="5">
    <source>
        <dbReference type="EMBL" id="OBT98352.1"/>
    </source>
</evidence>
<evidence type="ECO:0000256" key="3">
    <source>
        <dbReference type="ARBA" id="ARBA00035112"/>
    </source>
</evidence>
<evidence type="ECO:0000256" key="2">
    <source>
        <dbReference type="ARBA" id="ARBA00023002"/>
    </source>
</evidence>
<name>A0A1B8GR91_9PEZI</name>
<keyword evidence="4" id="KW-0472">Membrane</keyword>
<dbReference type="InterPro" id="IPR021765">
    <property type="entry name" value="UstYa-like"/>
</dbReference>
<dbReference type="Pfam" id="PF11807">
    <property type="entry name" value="UstYa"/>
    <property type="match status" value="1"/>
</dbReference>
<dbReference type="RefSeq" id="XP_018132085.1">
    <property type="nucleotide sequence ID" value="XM_018272533.2"/>
</dbReference>
<dbReference type="GO" id="GO:0043386">
    <property type="term" value="P:mycotoxin biosynthetic process"/>
    <property type="evidence" value="ECO:0007669"/>
    <property type="project" value="InterPro"/>
</dbReference>
<accession>A0A1B8GR91</accession>
<evidence type="ECO:0000256" key="4">
    <source>
        <dbReference type="SAM" id="Phobius"/>
    </source>
</evidence>
<reference evidence="5 6" key="1">
    <citation type="submission" date="2016-03" db="EMBL/GenBank/DDBJ databases">
        <title>Comparative genomics of Pseudogymnoascus destructans, the fungus causing white-nose syndrome of bats.</title>
        <authorList>
            <person name="Palmer J.M."/>
            <person name="Drees K.P."/>
            <person name="Foster J.T."/>
            <person name="Lindner D.L."/>
        </authorList>
    </citation>
    <scope>NUCLEOTIDE SEQUENCE [LARGE SCALE GENOMIC DNA]</scope>
    <source>
        <strain evidence="5 6">UAMH 10579</strain>
    </source>
</reference>
<dbReference type="STRING" id="342668.A0A1B8GR91"/>
<keyword evidence="2" id="KW-0560">Oxidoreductase</keyword>
<keyword evidence="4" id="KW-0812">Transmembrane</keyword>
<keyword evidence="4" id="KW-1133">Transmembrane helix</keyword>
<dbReference type="PANTHER" id="PTHR33365:SF11">
    <property type="entry name" value="TAT PATHWAY SIGNAL SEQUENCE"/>
    <property type="match status" value="1"/>
</dbReference>
<feature type="transmembrane region" description="Helical" evidence="4">
    <location>
        <begin position="34"/>
        <end position="54"/>
    </location>
</feature>
<reference evidence="6" key="2">
    <citation type="journal article" date="2018" name="Nat. Commun.">
        <title>Extreme sensitivity to ultraviolet light in the fungal pathogen causing white-nose syndrome of bats.</title>
        <authorList>
            <person name="Palmer J.M."/>
            <person name="Drees K.P."/>
            <person name="Foster J.T."/>
            <person name="Lindner D.L."/>
        </authorList>
    </citation>
    <scope>NUCLEOTIDE SEQUENCE [LARGE SCALE GENOMIC DNA]</scope>
    <source>
        <strain evidence="6">UAMH 10579</strain>
    </source>
</reference>
<gene>
    <name evidence="5" type="ORF">VE01_03035</name>
</gene>
<organism evidence="5 6">
    <name type="scientific">Pseudogymnoascus verrucosus</name>
    <dbReference type="NCBI Taxonomy" id="342668"/>
    <lineage>
        <taxon>Eukaryota</taxon>
        <taxon>Fungi</taxon>
        <taxon>Dikarya</taxon>
        <taxon>Ascomycota</taxon>
        <taxon>Pezizomycotina</taxon>
        <taxon>Leotiomycetes</taxon>
        <taxon>Thelebolales</taxon>
        <taxon>Thelebolaceae</taxon>
        <taxon>Pseudogymnoascus</taxon>
    </lineage>
</organism>
<evidence type="ECO:0008006" key="7">
    <source>
        <dbReference type="Google" id="ProtNLM"/>
    </source>
</evidence>
<evidence type="ECO:0000313" key="6">
    <source>
        <dbReference type="Proteomes" id="UP000091956"/>
    </source>
</evidence>